<evidence type="ECO:0000259" key="1">
    <source>
        <dbReference type="Pfam" id="PF14467"/>
    </source>
</evidence>
<evidence type="ECO:0000313" key="2">
    <source>
        <dbReference type="EMBL" id="PRH83845.1"/>
    </source>
</evidence>
<protein>
    <submittedName>
        <fullName evidence="2">DUF4426 domain-containing protein</fullName>
    </submittedName>
</protein>
<sequence>MMQTRHEGGPAMRPTYFLAALLALAAALPAAGAGFLRSGDLRVHFNALPTTELTPEVARQYGVTRSANRALVNVSLRRGEPGADVAVAADVTVSATNLAGQRQDVRMREVRDGDALYYLGEARVSGQDTLSFDLTVVVEGEAKQMRATFRQEFFPQ</sequence>
<dbReference type="InterPro" id="IPR025218">
    <property type="entry name" value="DUF4426"/>
</dbReference>
<dbReference type="AlphaFoldDB" id="A0A2P6MCW9"/>
<name>A0A2P6MCW9_9GAMM</name>
<organism evidence="2 3">
    <name type="scientific">Arenimonas caeni</name>
    <dbReference type="NCBI Taxonomy" id="2058085"/>
    <lineage>
        <taxon>Bacteria</taxon>
        <taxon>Pseudomonadati</taxon>
        <taxon>Pseudomonadota</taxon>
        <taxon>Gammaproteobacteria</taxon>
        <taxon>Lysobacterales</taxon>
        <taxon>Lysobacteraceae</taxon>
        <taxon>Arenimonas</taxon>
    </lineage>
</organism>
<dbReference type="Pfam" id="PF14467">
    <property type="entry name" value="DUF4426"/>
    <property type="match status" value="1"/>
</dbReference>
<dbReference type="EMBL" id="PVLF01000001">
    <property type="protein sequence ID" value="PRH83845.1"/>
    <property type="molecule type" value="Genomic_DNA"/>
</dbReference>
<dbReference type="OrthoDB" id="7062037at2"/>
<dbReference type="Gene3D" id="2.60.40.3340">
    <property type="entry name" value="Domain of unknown function DUF4426"/>
    <property type="match status" value="1"/>
</dbReference>
<dbReference type="Proteomes" id="UP000241736">
    <property type="component" value="Unassembled WGS sequence"/>
</dbReference>
<accession>A0A2P6MCW9</accession>
<proteinExistence type="predicted"/>
<evidence type="ECO:0000313" key="3">
    <source>
        <dbReference type="Proteomes" id="UP000241736"/>
    </source>
</evidence>
<keyword evidence="3" id="KW-1185">Reference proteome</keyword>
<reference evidence="2 3" key="1">
    <citation type="submission" date="2018-03" db="EMBL/GenBank/DDBJ databases">
        <title>Arenimonas caeni sp. nov., isolated from activated sludge.</title>
        <authorList>
            <person name="Liu H."/>
        </authorList>
    </citation>
    <scope>NUCLEOTIDE SEQUENCE [LARGE SCALE GENOMIC DNA]</scope>
    <source>
        <strain evidence="3">z29</strain>
    </source>
</reference>
<comment type="caution">
    <text evidence="2">The sequence shown here is derived from an EMBL/GenBank/DDBJ whole genome shotgun (WGS) entry which is preliminary data.</text>
</comment>
<gene>
    <name evidence="2" type="ORF">C6N40_01510</name>
</gene>
<feature type="domain" description="DUF4426" evidence="1">
    <location>
        <begin position="38"/>
        <end position="155"/>
    </location>
</feature>